<dbReference type="SUPFAM" id="SSF51735">
    <property type="entry name" value="NAD(P)-binding Rossmann-fold domains"/>
    <property type="match status" value="1"/>
</dbReference>
<dbReference type="EMBL" id="CP003179">
    <property type="protein sequence ID" value="AEW06438.1"/>
    <property type="molecule type" value="Genomic_DNA"/>
</dbReference>
<dbReference type="AlphaFoldDB" id="G8U096"/>
<reference evidence="2 3" key="2">
    <citation type="journal article" date="2012" name="Stand. Genomic Sci.">
        <title>Complete genome sequence of the moderately thermophilic mineral-sulfide-oxidizing firmicute Sulfobacillus acidophilus type strain (NAL(T)).</title>
        <authorList>
            <person name="Anderson I."/>
            <person name="Chertkov O."/>
            <person name="Chen A."/>
            <person name="Saunders E."/>
            <person name="Lapidus A."/>
            <person name="Nolan M."/>
            <person name="Lucas S."/>
            <person name="Hammon N."/>
            <person name="Deshpande S."/>
            <person name="Cheng J.F."/>
            <person name="Han C."/>
            <person name="Tapia R."/>
            <person name="Goodwin L.A."/>
            <person name="Pitluck S."/>
            <person name="Liolios K."/>
            <person name="Pagani I."/>
            <person name="Ivanova N."/>
            <person name="Mikhailova N."/>
            <person name="Pati A."/>
            <person name="Palaniappan K."/>
            <person name="Land M."/>
            <person name="Pan C."/>
            <person name="Rohde M."/>
            <person name="Pukall R."/>
            <person name="Goker M."/>
            <person name="Detter J.C."/>
            <person name="Woyke T."/>
            <person name="Bristow J."/>
            <person name="Eisen J.A."/>
            <person name="Markowitz V."/>
            <person name="Hugenholtz P."/>
            <person name="Kyrpides N.C."/>
            <person name="Klenk H.P."/>
            <person name="Mavromatis K."/>
        </authorList>
    </citation>
    <scope>NUCLEOTIDE SEQUENCE [LARGE SCALE GENOMIC DNA]</scope>
    <source>
        <strain evidence="3">ATCC 700253 / DSM 10332 / NAL</strain>
    </source>
</reference>
<dbReference type="PATRIC" id="fig|679936.5.peg.3071"/>
<evidence type="ECO:0000313" key="2">
    <source>
        <dbReference type="EMBL" id="AEW06438.1"/>
    </source>
</evidence>
<dbReference type="STRING" id="679936.Sulac_2977"/>
<dbReference type="GO" id="GO:0016616">
    <property type="term" value="F:oxidoreductase activity, acting on the CH-OH group of donors, NAD or NADP as acceptor"/>
    <property type="evidence" value="ECO:0007669"/>
    <property type="project" value="TreeGrafter"/>
</dbReference>
<dbReference type="PANTHER" id="PTHR42760:SF40">
    <property type="entry name" value="3-OXOACYL-[ACYL-CARRIER-PROTEIN] REDUCTASE, CHLOROPLASTIC"/>
    <property type="match status" value="1"/>
</dbReference>
<dbReference type="InterPro" id="IPR036291">
    <property type="entry name" value="NAD(P)-bd_dom_sf"/>
</dbReference>
<proteinExistence type="inferred from homology"/>
<dbReference type="GO" id="GO:0030497">
    <property type="term" value="P:fatty acid elongation"/>
    <property type="evidence" value="ECO:0007669"/>
    <property type="project" value="TreeGrafter"/>
</dbReference>
<dbReference type="PRINTS" id="PR00081">
    <property type="entry name" value="GDHRDH"/>
</dbReference>
<dbReference type="Proteomes" id="UP000005439">
    <property type="component" value="Chromosome"/>
</dbReference>
<name>G8U096_SULAD</name>
<dbReference type="HOGENOM" id="CLU_010194_1_3_9"/>
<evidence type="ECO:0000313" key="3">
    <source>
        <dbReference type="Proteomes" id="UP000005439"/>
    </source>
</evidence>
<dbReference type="KEGG" id="sap:Sulac_2977"/>
<reference evidence="3" key="1">
    <citation type="submission" date="2011-12" db="EMBL/GenBank/DDBJ databases">
        <title>The complete genome of chromosome of Sulfobacillus acidophilus DSM 10332.</title>
        <authorList>
            <person name="Lucas S."/>
            <person name="Han J."/>
            <person name="Lapidus A."/>
            <person name="Bruce D."/>
            <person name="Goodwin L."/>
            <person name="Pitluck S."/>
            <person name="Peters L."/>
            <person name="Kyrpides N."/>
            <person name="Mavromatis K."/>
            <person name="Ivanova N."/>
            <person name="Mikhailova N."/>
            <person name="Chertkov O."/>
            <person name="Saunders E."/>
            <person name="Detter J.C."/>
            <person name="Tapia R."/>
            <person name="Han C."/>
            <person name="Land M."/>
            <person name="Hauser L."/>
            <person name="Markowitz V."/>
            <person name="Cheng J.-F."/>
            <person name="Hugenholtz P."/>
            <person name="Woyke T."/>
            <person name="Wu D."/>
            <person name="Pukall R."/>
            <person name="Gehrich-Schroeter G."/>
            <person name="Schneider S."/>
            <person name="Klenk H.-P."/>
            <person name="Eisen J.A."/>
        </authorList>
    </citation>
    <scope>NUCLEOTIDE SEQUENCE [LARGE SCALE GENOMIC DNA]</scope>
    <source>
        <strain evidence="3">ATCC 700253 / DSM 10332 / NAL</strain>
    </source>
</reference>
<accession>G8U096</accession>
<dbReference type="Pfam" id="PF13561">
    <property type="entry name" value="adh_short_C2"/>
    <property type="match status" value="1"/>
</dbReference>
<dbReference type="PROSITE" id="PS00061">
    <property type="entry name" value="ADH_SHORT"/>
    <property type="match status" value="1"/>
</dbReference>
<evidence type="ECO:0000256" key="1">
    <source>
        <dbReference type="ARBA" id="ARBA00006484"/>
    </source>
</evidence>
<protein>
    <submittedName>
        <fullName evidence="2">Short-chain dehydrogenase/reductase SDR</fullName>
    </submittedName>
</protein>
<organism evidence="2 3">
    <name type="scientific">Sulfobacillus acidophilus (strain ATCC 700253 / DSM 10332 / NAL)</name>
    <dbReference type="NCBI Taxonomy" id="679936"/>
    <lineage>
        <taxon>Bacteria</taxon>
        <taxon>Bacillati</taxon>
        <taxon>Bacillota</taxon>
        <taxon>Clostridia</taxon>
        <taxon>Eubacteriales</taxon>
        <taxon>Clostridiales Family XVII. Incertae Sedis</taxon>
        <taxon>Sulfobacillus</taxon>
    </lineage>
</organism>
<sequence>MENHAILGTGLSSGIGRALIPLLMAEGPVVALGRQHPGPGVEFVPADFRDPDRHYLAELDRVAGNRPFRGFVHVAGVVFSDKIETGTLSEWDATWRVNCDSAYALGRWLVPRLTAPASIVLVGSVDAWYQSQDGPAASYGASKAALVGLMRQWAAEWGPRGIRVNVVAPGALNTGNGPQAGEVVEQLQKRIALGRLGRAPEVASVIHFLLSPASSYITGAVIPVDGGLNLTY</sequence>
<dbReference type="CDD" id="cd05233">
    <property type="entry name" value="SDR_c"/>
    <property type="match status" value="1"/>
</dbReference>
<comment type="similarity">
    <text evidence="1">Belongs to the short-chain dehydrogenases/reductases (SDR) family.</text>
</comment>
<dbReference type="Gene3D" id="3.40.50.720">
    <property type="entry name" value="NAD(P)-binding Rossmann-like Domain"/>
    <property type="match status" value="1"/>
</dbReference>
<dbReference type="InterPro" id="IPR002347">
    <property type="entry name" value="SDR_fam"/>
</dbReference>
<keyword evidence="3" id="KW-1185">Reference proteome</keyword>
<dbReference type="InterPro" id="IPR020904">
    <property type="entry name" value="Sc_DH/Rdtase_CS"/>
</dbReference>
<gene>
    <name evidence="2" type="ordered locus">Sulac_2977</name>
</gene>
<dbReference type="PANTHER" id="PTHR42760">
    <property type="entry name" value="SHORT-CHAIN DEHYDROGENASES/REDUCTASES FAMILY MEMBER"/>
    <property type="match status" value="1"/>
</dbReference>